<keyword evidence="1" id="KW-0812">Transmembrane</keyword>
<dbReference type="RefSeq" id="XP_067550241.1">
    <property type="nucleotide sequence ID" value="XM_067690974.1"/>
</dbReference>
<feature type="transmembrane region" description="Helical" evidence="1">
    <location>
        <begin position="14"/>
        <end position="35"/>
    </location>
</feature>
<keyword evidence="1" id="KW-1133">Transmembrane helix</keyword>
<keyword evidence="3" id="KW-1185">Reference proteome</keyword>
<feature type="transmembrane region" description="Helical" evidence="1">
    <location>
        <begin position="41"/>
        <end position="64"/>
    </location>
</feature>
<accession>A0A8H7ZJR5</accession>
<dbReference type="GO" id="GO:0006673">
    <property type="term" value="P:inositol phosphoceramide metabolic process"/>
    <property type="evidence" value="ECO:0007669"/>
    <property type="project" value="InterPro"/>
</dbReference>
<dbReference type="GO" id="GO:0070916">
    <property type="term" value="C:inositol phosphoceramide synthase complex"/>
    <property type="evidence" value="ECO:0007669"/>
    <property type="project" value="TreeGrafter"/>
</dbReference>
<evidence type="ECO:0008006" key="4">
    <source>
        <dbReference type="Google" id="ProtNLM"/>
    </source>
</evidence>
<reference evidence="2 3" key="1">
    <citation type="submission" date="2020-12" db="EMBL/GenBank/DDBJ databases">
        <title>Effect of drift, selection, and recombination on the evolution of hybrid genomes in Candida yeast pathogens.</title>
        <authorList>
            <person name="Mixao V."/>
            <person name="Ksiezopolska E."/>
            <person name="Saus E."/>
            <person name="Boekhout T."/>
            <person name="Gacser A."/>
            <person name="Gabaldon T."/>
        </authorList>
    </citation>
    <scope>NUCLEOTIDE SEQUENCE [LARGE SCALE GENOMIC DNA]</scope>
    <source>
        <strain evidence="2 3">BP57</strain>
    </source>
</reference>
<dbReference type="Proteomes" id="UP000669133">
    <property type="component" value="Unassembled WGS sequence"/>
</dbReference>
<dbReference type="GeneID" id="93648844"/>
<dbReference type="OrthoDB" id="3338076at2759"/>
<organism evidence="2 3">
    <name type="scientific">Candida metapsilosis</name>
    <dbReference type="NCBI Taxonomy" id="273372"/>
    <lineage>
        <taxon>Eukaryota</taxon>
        <taxon>Fungi</taxon>
        <taxon>Dikarya</taxon>
        <taxon>Ascomycota</taxon>
        <taxon>Saccharomycotina</taxon>
        <taxon>Pichiomycetes</taxon>
        <taxon>Debaryomycetaceae</taxon>
        <taxon>Candida/Lodderomyces clade</taxon>
        <taxon>Candida</taxon>
    </lineage>
</organism>
<dbReference type="PANTHER" id="PTHR28077">
    <property type="entry name" value="INOSITOL PHOSPHORYLCERAMIDE SYNTHASE REGULATORY SUBUNIT KEI1"/>
    <property type="match status" value="1"/>
</dbReference>
<dbReference type="InterPro" id="IPR013862">
    <property type="entry name" value="Kei1"/>
</dbReference>
<dbReference type="GO" id="GO:0070917">
    <property type="term" value="F:inositol phosphoceramide synthase regulator activity"/>
    <property type="evidence" value="ECO:0007669"/>
    <property type="project" value="InterPro"/>
</dbReference>
<proteinExistence type="predicted"/>
<feature type="transmembrane region" description="Helical" evidence="1">
    <location>
        <begin position="140"/>
        <end position="169"/>
    </location>
</feature>
<dbReference type="EMBL" id="JAEOAQ010000001">
    <property type="protein sequence ID" value="KAG5421125.1"/>
    <property type="molecule type" value="Genomic_DNA"/>
</dbReference>
<evidence type="ECO:0000313" key="2">
    <source>
        <dbReference type="EMBL" id="KAG5421125.1"/>
    </source>
</evidence>
<dbReference type="Pfam" id="PF08552">
    <property type="entry name" value="Kei1"/>
    <property type="match status" value="1"/>
</dbReference>
<feature type="transmembrane region" description="Helical" evidence="1">
    <location>
        <begin position="76"/>
        <end position="100"/>
    </location>
</feature>
<keyword evidence="1" id="KW-0472">Membrane</keyword>
<sequence>MAIPSSLQRLLPQVILGITILNKAGGIYGILSLFTGHPIDFWQWLYNSLAIIMLPVYATALINLRHKSRNLRKISLATVVYLIDTIIGTLYTIYFVYFWFSSEEGSTEEVEGGALMRRKTDASDEGANLSSQSASAGRELFFIFATTIAMSVVRIYFALVIVSFTKALLKKNSMEQRYRDDSNEPSTADAEETEILNSTGLTGEFKKFMLDIEIRSKEFLDDLLN</sequence>
<protein>
    <recommendedName>
        <fullName evidence="4">Inositol phosphorylceramide synthase regulatory subunit KEI1</fullName>
    </recommendedName>
</protein>
<gene>
    <name evidence="2" type="ORF">I9W82_000215</name>
</gene>
<dbReference type="GO" id="GO:0000139">
    <property type="term" value="C:Golgi membrane"/>
    <property type="evidence" value="ECO:0007669"/>
    <property type="project" value="TreeGrafter"/>
</dbReference>
<evidence type="ECO:0000256" key="1">
    <source>
        <dbReference type="SAM" id="Phobius"/>
    </source>
</evidence>
<evidence type="ECO:0000313" key="3">
    <source>
        <dbReference type="Proteomes" id="UP000669133"/>
    </source>
</evidence>
<comment type="caution">
    <text evidence="2">The sequence shown here is derived from an EMBL/GenBank/DDBJ whole genome shotgun (WGS) entry which is preliminary data.</text>
</comment>
<dbReference type="AlphaFoldDB" id="A0A8H7ZJR5"/>
<dbReference type="PANTHER" id="PTHR28077:SF1">
    <property type="entry name" value="INOSITOL PHOSPHORYLCERAMIDE SYNTHASE REGULATORY SUBUNIT KEI1"/>
    <property type="match status" value="1"/>
</dbReference>
<name>A0A8H7ZJR5_9ASCO</name>